<keyword evidence="1" id="KW-0694">RNA-binding</keyword>
<reference evidence="3 4" key="1">
    <citation type="journal article" date="2024" name="Nat. Commun.">
        <title>Phylogenomics reveals the evolutionary origins of lichenization in chlorophyte algae.</title>
        <authorList>
            <person name="Puginier C."/>
            <person name="Libourel C."/>
            <person name="Otte J."/>
            <person name="Skaloud P."/>
            <person name="Haon M."/>
            <person name="Grisel S."/>
            <person name="Petersen M."/>
            <person name="Berrin J.G."/>
            <person name="Delaux P.M."/>
            <person name="Dal Grande F."/>
            <person name="Keller J."/>
        </authorList>
    </citation>
    <scope>NUCLEOTIDE SEQUENCE [LARGE SCALE GENOMIC DNA]</scope>
    <source>
        <strain evidence="3 4">SAG 2523</strain>
    </source>
</reference>
<dbReference type="Pfam" id="PF00013">
    <property type="entry name" value="KH_1"/>
    <property type="match status" value="1"/>
</dbReference>
<evidence type="ECO:0000313" key="3">
    <source>
        <dbReference type="EMBL" id="KAK9863767.1"/>
    </source>
</evidence>
<evidence type="ECO:0000259" key="2">
    <source>
        <dbReference type="SMART" id="SM00322"/>
    </source>
</evidence>
<dbReference type="EMBL" id="JALJOV010000432">
    <property type="protein sequence ID" value="KAK9863767.1"/>
    <property type="molecule type" value="Genomic_DNA"/>
</dbReference>
<organism evidence="3 4">
    <name type="scientific">Apatococcus fuscideae</name>
    <dbReference type="NCBI Taxonomy" id="2026836"/>
    <lineage>
        <taxon>Eukaryota</taxon>
        <taxon>Viridiplantae</taxon>
        <taxon>Chlorophyta</taxon>
        <taxon>core chlorophytes</taxon>
        <taxon>Trebouxiophyceae</taxon>
        <taxon>Chlorellales</taxon>
        <taxon>Chlorellaceae</taxon>
        <taxon>Apatococcus</taxon>
    </lineage>
</organism>
<dbReference type="Proteomes" id="UP001485043">
    <property type="component" value="Unassembled WGS sequence"/>
</dbReference>
<protein>
    <recommendedName>
        <fullName evidence="2">K Homology domain-containing protein</fullName>
    </recommendedName>
</protein>
<dbReference type="InterPro" id="IPR004088">
    <property type="entry name" value="KH_dom_type_1"/>
</dbReference>
<dbReference type="InterPro" id="IPR004087">
    <property type="entry name" value="KH_dom"/>
</dbReference>
<accession>A0AAW1T426</accession>
<dbReference type="SMART" id="SM00322">
    <property type="entry name" value="KH"/>
    <property type="match status" value="1"/>
</dbReference>
<dbReference type="InterPro" id="IPR036612">
    <property type="entry name" value="KH_dom_type_1_sf"/>
</dbReference>
<evidence type="ECO:0000313" key="4">
    <source>
        <dbReference type="Proteomes" id="UP001485043"/>
    </source>
</evidence>
<comment type="caution">
    <text evidence="3">The sequence shown here is derived from an EMBL/GenBank/DDBJ whole genome shotgun (WGS) entry which is preliminary data.</text>
</comment>
<sequence>MVGRVIGKGGETIKALQQYTGAIIQVDQSREPTRVTITGTTRALSLASSMVQDIVAGQFKGFAMLRSVARTAQPKVEPSHVIGHANPVYVEGYGFVPPSQDSAALLGTSPIDAGLGQRRGALAGPSVFGLSPLSQLAKLRLESGQQPAQQQLQQKLFAGLEQAPAYQYDTAQHLLQQLHILLQQQQQQQQVQHAASLPQVSMGKGDLHFPSSFLSGDNSPDTSFLPNSLDPQLVDSRSDSAESSYSAFGLPSYPFGHTSLAALASANMPATRWT</sequence>
<dbReference type="AlphaFoldDB" id="A0AAW1T426"/>
<dbReference type="GO" id="GO:0003723">
    <property type="term" value="F:RNA binding"/>
    <property type="evidence" value="ECO:0007669"/>
    <property type="project" value="UniProtKB-UniRule"/>
</dbReference>
<name>A0AAW1T426_9CHLO</name>
<dbReference type="SUPFAM" id="SSF54791">
    <property type="entry name" value="Eukaryotic type KH-domain (KH-domain type I)"/>
    <property type="match status" value="1"/>
</dbReference>
<proteinExistence type="predicted"/>
<dbReference type="PROSITE" id="PS50084">
    <property type="entry name" value="KH_TYPE_1"/>
    <property type="match status" value="1"/>
</dbReference>
<gene>
    <name evidence="3" type="ORF">WJX84_007867</name>
</gene>
<evidence type="ECO:0000256" key="1">
    <source>
        <dbReference type="PROSITE-ProRule" id="PRU00117"/>
    </source>
</evidence>
<keyword evidence="4" id="KW-1185">Reference proteome</keyword>
<dbReference type="Gene3D" id="3.30.1370.10">
    <property type="entry name" value="K Homology domain, type 1"/>
    <property type="match status" value="1"/>
</dbReference>
<feature type="domain" description="K Homology" evidence="2">
    <location>
        <begin position="2"/>
        <end position="56"/>
    </location>
</feature>